<feature type="region of interest" description="Disordered" evidence="1">
    <location>
        <begin position="1"/>
        <end position="29"/>
    </location>
</feature>
<organism evidence="2">
    <name type="scientific">Triticum aestivum</name>
    <name type="common">Wheat</name>
    <dbReference type="NCBI Taxonomy" id="4565"/>
    <lineage>
        <taxon>Eukaryota</taxon>
        <taxon>Viridiplantae</taxon>
        <taxon>Streptophyta</taxon>
        <taxon>Embryophyta</taxon>
        <taxon>Tracheophyta</taxon>
        <taxon>Spermatophyta</taxon>
        <taxon>Magnoliopsida</taxon>
        <taxon>Liliopsida</taxon>
        <taxon>Poales</taxon>
        <taxon>Poaceae</taxon>
        <taxon>BOP clade</taxon>
        <taxon>Pooideae</taxon>
        <taxon>Triticodae</taxon>
        <taxon>Triticeae</taxon>
        <taxon>Triticinae</taxon>
        <taxon>Triticum</taxon>
    </lineage>
</organism>
<feature type="compositionally biased region" description="Low complexity" evidence="1">
    <location>
        <begin position="1"/>
        <end position="20"/>
    </location>
</feature>
<sequence>MQIRSRASRQASQSSGSESTGARKKQHGPISIPYTLHRGYLDRSTRLGSSFLEMPSGQENIKLNKENYPQLVLVIKDKDDNQRECLKIMKNLTHENVLGVYFWEEVENEPYILVHVEPYTESVSKIVANAKFLVERMTELVPSPAFQETVVLWSNASWKIISLWEPLLSGHLKRKSLQTMKLQLKDHEFFWDSNMKKIFFAYDVPQIFKNDAVKQKFQESSSMPSLPWTTSWKPGVIPDELMKHMLIYRGEHGLAPYDAYNVEEFLRFISGMYSHENELRQKIPGLVLDAVVQEMYPCLWYDLKKAMRDAKEEADNAMAVDN</sequence>
<gene>
    <name evidence="2" type="ORF">TRAES_3BF082800130CFD_c1</name>
</gene>
<proteinExistence type="predicted"/>
<name>A0A080YU86_WHEAT</name>
<protein>
    <submittedName>
        <fullName evidence="2">Uncharacterized protein</fullName>
    </submittedName>
</protein>
<dbReference type="HOGENOM" id="CLU_066969_0_0_1"/>
<dbReference type="AlphaFoldDB" id="A0A080YU86"/>
<reference evidence="2" key="1">
    <citation type="journal article" date="2014" name="Science">
        <title>Structural and functional partitioning of bread wheat chromosome 3B.</title>
        <authorList>
            <person name="Choulet F."/>
            <person name="Alberti A."/>
            <person name="Theil S."/>
            <person name="Glover N."/>
            <person name="Barbe V."/>
            <person name="Daron J."/>
            <person name="Pingault L."/>
            <person name="Sourdille P."/>
            <person name="Couloux A."/>
            <person name="Paux E."/>
            <person name="Leroy P."/>
            <person name="Mangenot S."/>
            <person name="Guilhot N."/>
            <person name="Le Gouis J."/>
            <person name="Balfourier F."/>
            <person name="Alaux M."/>
            <person name="Jamilloux V."/>
            <person name="Poulain J."/>
            <person name="Durand C."/>
            <person name="Bellec A."/>
            <person name="Gaspin C."/>
            <person name="Safar J."/>
            <person name="Dolezel J."/>
            <person name="Rogers J."/>
            <person name="Vandepoele K."/>
            <person name="Aury J.M."/>
            <person name="Mayer K."/>
            <person name="Berges H."/>
            <person name="Quesneville H."/>
            <person name="Wincker P."/>
            <person name="Feuillet C."/>
        </authorList>
    </citation>
    <scope>NUCLEOTIDE SEQUENCE</scope>
</reference>
<dbReference type="EMBL" id="HG670306">
    <property type="protein sequence ID" value="CDM86948.1"/>
    <property type="molecule type" value="Genomic_DNA"/>
</dbReference>
<evidence type="ECO:0000313" key="2">
    <source>
        <dbReference type="EMBL" id="CDM86948.1"/>
    </source>
</evidence>
<dbReference type="ExpressionAtlas" id="A0A080YU86">
    <property type="expression patterns" value="baseline"/>
</dbReference>
<evidence type="ECO:0000256" key="1">
    <source>
        <dbReference type="SAM" id="MobiDB-lite"/>
    </source>
</evidence>
<accession>A0A080YU86</accession>